<proteinExistence type="predicted"/>
<sequence length="505" mass="58097">MLSMFEIITALSAILFSVVLYFKWSHNYWSRRNVPQTDEMHTILGNAENPFNTKRGLLIRLKDIYEEFKARGEKHCGMYIFSQPIYVPIDIELVRNIIAKDFSHFQAHGFTTNLKMDPLSGHLFNLDGEKWRNMRVKLTPTFTSGKMKNMFKTLLDCGVPMIDHLKTLSQNGKDLEIKEIVACYTTDVIGSCAFGLECNSFKDPDAEFRKYGRKIFTPTLKNVFLLILALVCPDKILANLPIKRLPMDVETFFISAIRNILDYRTSKGVKRNDFIQLFVEMQAKAKADGTKLLTLEEISAQAFVFFLGGFETSSTTMTFCLRELAFNQDIQDKLREEVREAYRKNNGQLTYDTIMEMKYMDKVVNETLRMYPPAPVLNRVCTADYNVPNTDLTLSTGTKVFISVLGIHRDAEYYPEPNKFNPENFSEENIAKRPSFTFLPFGEGPRMCIGLRFGLMQAKTGLSMLLNNYKFLPVANEEYSFKFNPRSFVLSKDGDIMLRVEKLDS</sequence>
<dbReference type="EMBL" id="CM043020">
    <property type="protein sequence ID" value="KAI4459284.1"/>
    <property type="molecule type" value="Genomic_DNA"/>
</dbReference>
<reference evidence="1" key="1">
    <citation type="submission" date="2022-04" db="EMBL/GenBank/DDBJ databases">
        <title>Chromosome-scale genome assembly of Holotrichia oblita Faldermann.</title>
        <authorList>
            <person name="Rongchong L."/>
        </authorList>
    </citation>
    <scope>NUCLEOTIDE SEQUENCE</scope>
    <source>
        <strain evidence="1">81SQS9</strain>
    </source>
</reference>
<name>A0ACB9SXL0_HOLOL</name>
<accession>A0ACB9SXL0</accession>
<keyword evidence="2" id="KW-1185">Reference proteome</keyword>
<organism evidence="1 2">
    <name type="scientific">Holotrichia oblita</name>
    <name type="common">Chafer beetle</name>
    <dbReference type="NCBI Taxonomy" id="644536"/>
    <lineage>
        <taxon>Eukaryota</taxon>
        <taxon>Metazoa</taxon>
        <taxon>Ecdysozoa</taxon>
        <taxon>Arthropoda</taxon>
        <taxon>Hexapoda</taxon>
        <taxon>Insecta</taxon>
        <taxon>Pterygota</taxon>
        <taxon>Neoptera</taxon>
        <taxon>Endopterygota</taxon>
        <taxon>Coleoptera</taxon>
        <taxon>Polyphaga</taxon>
        <taxon>Scarabaeiformia</taxon>
        <taxon>Scarabaeidae</taxon>
        <taxon>Melolonthinae</taxon>
        <taxon>Holotrichia</taxon>
    </lineage>
</organism>
<protein>
    <submittedName>
        <fullName evidence="1">Cytochrome p450</fullName>
    </submittedName>
</protein>
<gene>
    <name evidence="1" type="ORF">MML48_6g00003773</name>
</gene>
<dbReference type="Proteomes" id="UP001056778">
    <property type="component" value="Chromosome 6"/>
</dbReference>
<comment type="caution">
    <text evidence="1">The sequence shown here is derived from an EMBL/GenBank/DDBJ whole genome shotgun (WGS) entry which is preliminary data.</text>
</comment>
<evidence type="ECO:0000313" key="1">
    <source>
        <dbReference type="EMBL" id="KAI4459284.1"/>
    </source>
</evidence>
<evidence type="ECO:0000313" key="2">
    <source>
        <dbReference type="Proteomes" id="UP001056778"/>
    </source>
</evidence>